<reference evidence="1 2" key="1">
    <citation type="submission" date="2021-06" db="EMBL/GenBank/DDBJ databases">
        <authorList>
            <person name="Kallberg Y."/>
            <person name="Tangrot J."/>
            <person name="Rosling A."/>
        </authorList>
    </citation>
    <scope>NUCLEOTIDE SEQUENCE [LARGE SCALE GENOMIC DNA]</scope>
    <source>
        <strain evidence="1 2">120-4 pot B 10/14</strain>
    </source>
</reference>
<feature type="non-terminal residue" evidence="1">
    <location>
        <position position="1"/>
    </location>
</feature>
<keyword evidence="2" id="KW-1185">Reference proteome</keyword>
<gene>
    <name evidence="1" type="ORF">GMARGA_LOCUS43850</name>
</gene>
<evidence type="ECO:0000313" key="1">
    <source>
        <dbReference type="EMBL" id="CAG8855029.1"/>
    </source>
</evidence>
<feature type="non-terminal residue" evidence="1">
    <location>
        <position position="84"/>
    </location>
</feature>
<comment type="caution">
    <text evidence="1">The sequence shown here is derived from an EMBL/GenBank/DDBJ whole genome shotgun (WGS) entry which is preliminary data.</text>
</comment>
<sequence>IRDSVEESINLLEENINIDGIQQKIMHDINGECNEFEIFYLKPIRKEVKILLEEVEKFNIRLYGAYEIGIREVPYSQENKIKFP</sequence>
<organism evidence="1 2">
    <name type="scientific">Gigaspora margarita</name>
    <dbReference type="NCBI Taxonomy" id="4874"/>
    <lineage>
        <taxon>Eukaryota</taxon>
        <taxon>Fungi</taxon>
        <taxon>Fungi incertae sedis</taxon>
        <taxon>Mucoromycota</taxon>
        <taxon>Glomeromycotina</taxon>
        <taxon>Glomeromycetes</taxon>
        <taxon>Diversisporales</taxon>
        <taxon>Gigasporaceae</taxon>
        <taxon>Gigaspora</taxon>
    </lineage>
</organism>
<dbReference type="Proteomes" id="UP000789901">
    <property type="component" value="Unassembled WGS sequence"/>
</dbReference>
<protein>
    <submittedName>
        <fullName evidence="1">36716_t:CDS:1</fullName>
    </submittedName>
</protein>
<name>A0ABN7XM77_GIGMA</name>
<accession>A0ABN7XM77</accession>
<evidence type="ECO:0000313" key="2">
    <source>
        <dbReference type="Proteomes" id="UP000789901"/>
    </source>
</evidence>
<dbReference type="EMBL" id="CAJVQB010145170">
    <property type="protein sequence ID" value="CAG8855029.1"/>
    <property type="molecule type" value="Genomic_DNA"/>
</dbReference>
<proteinExistence type="predicted"/>